<evidence type="ECO:0000256" key="3">
    <source>
        <dbReference type="ARBA" id="ARBA00022840"/>
    </source>
</evidence>
<evidence type="ECO:0000256" key="5">
    <source>
        <dbReference type="SAM" id="MobiDB-lite"/>
    </source>
</evidence>
<evidence type="ECO:0000256" key="1">
    <source>
        <dbReference type="ARBA" id="ARBA00022737"/>
    </source>
</evidence>
<dbReference type="FunFam" id="3.40.50.300:FF:000018">
    <property type="entry name" value="Cell division control 48"/>
    <property type="match status" value="1"/>
</dbReference>
<feature type="domain" description="CDC48 N-terminal subdomain" evidence="7">
    <location>
        <begin position="7"/>
        <end position="87"/>
    </location>
</feature>
<dbReference type="InterPro" id="IPR003960">
    <property type="entry name" value="ATPase_AAA_CS"/>
</dbReference>
<evidence type="ECO:0000256" key="4">
    <source>
        <dbReference type="RuleBase" id="RU003651"/>
    </source>
</evidence>
<dbReference type="PANTHER" id="PTHR23077">
    <property type="entry name" value="AAA-FAMILY ATPASE"/>
    <property type="match status" value="1"/>
</dbReference>
<dbReference type="Gene3D" id="2.40.40.20">
    <property type="match status" value="1"/>
</dbReference>
<keyword evidence="1" id="KW-0677">Repeat</keyword>
<dbReference type="InterPro" id="IPR009010">
    <property type="entry name" value="Asp_de-COase-like_dom_sf"/>
</dbReference>
<feature type="domain" description="AAA+ ATPase" evidence="6">
    <location>
        <begin position="497"/>
        <end position="634"/>
    </location>
</feature>
<keyword evidence="2 4" id="KW-0547">Nucleotide-binding</keyword>
<dbReference type="EMBL" id="CADCUB010000072">
    <property type="protein sequence ID" value="CAA9324611.1"/>
    <property type="molecule type" value="Genomic_DNA"/>
</dbReference>
<dbReference type="CDD" id="cd19511">
    <property type="entry name" value="RecA-like_CDC48_r2-like"/>
    <property type="match status" value="1"/>
</dbReference>
<dbReference type="SMART" id="SM01073">
    <property type="entry name" value="CDC48_N"/>
    <property type="match status" value="1"/>
</dbReference>
<keyword evidence="3 4" id="KW-0067">ATP-binding</keyword>
<dbReference type="SMART" id="SM00382">
    <property type="entry name" value="AAA"/>
    <property type="match status" value="2"/>
</dbReference>
<dbReference type="Pfam" id="PF02359">
    <property type="entry name" value="CDC48_N"/>
    <property type="match status" value="1"/>
</dbReference>
<evidence type="ECO:0000259" key="6">
    <source>
        <dbReference type="SMART" id="SM00382"/>
    </source>
</evidence>
<evidence type="ECO:0000259" key="7">
    <source>
        <dbReference type="SMART" id="SM01073"/>
    </source>
</evidence>
<dbReference type="InterPro" id="IPR003593">
    <property type="entry name" value="AAA+_ATPase"/>
</dbReference>
<dbReference type="GO" id="GO:0051301">
    <property type="term" value="P:cell division"/>
    <property type="evidence" value="ECO:0007669"/>
    <property type="project" value="UniProtKB-KW"/>
</dbReference>
<reference evidence="8" key="1">
    <citation type="submission" date="2020-02" db="EMBL/GenBank/DDBJ databases">
        <authorList>
            <person name="Meier V. D."/>
        </authorList>
    </citation>
    <scope>NUCLEOTIDE SEQUENCE</scope>
    <source>
        <strain evidence="8">AVDCRST_MAG07</strain>
    </source>
</reference>
<dbReference type="Gene3D" id="3.40.50.300">
    <property type="entry name" value="P-loop containing nucleotide triphosphate hydrolases"/>
    <property type="match status" value="2"/>
</dbReference>
<dbReference type="PANTHER" id="PTHR23077:SF171">
    <property type="entry name" value="NUCLEAR VALOSIN-CONTAINING PROTEIN-LIKE"/>
    <property type="match status" value="1"/>
</dbReference>
<protein>
    <submittedName>
        <fullName evidence="8">Cell division protein FtsH</fullName>
    </submittedName>
</protein>
<dbReference type="FunFam" id="1.10.8.60:FF:000178">
    <property type="entry name" value="CDC48/VCP homolog, AAA superfamily"/>
    <property type="match status" value="1"/>
</dbReference>
<keyword evidence="8" id="KW-0131">Cell cycle</keyword>
<comment type="similarity">
    <text evidence="4">Belongs to the AAA ATPase family.</text>
</comment>
<dbReference type="AlphaFoldDB" id="A0A6J4L703"/>
<dbReference type="Gene3D" id="1.10.8.60">
    <property type="match status" value="2"/>
</dbReference>
<dbReference type="GO" id="GO:0016887">
    <property type="term" value="F:ATP hydrolysis activity"/>
    <property type="evidence" value="ECO:0007669"/>
    <property type="project" value="InterPro"/>
</dbReference>
<dbReference type="InterPro" id="IPR041569">
    <property type="entry name" value="AAA_lid_3"/>
</dbReference>
<dbReference type="SUPFAM" id="SSF50692">
    <property type="entry name" value="ADC-like"/>
    <property type="match status" value="1"/>
</dbReference>
<dbReference type="PROSITE" id="PS00674">
    <property type="entry name" value="AAA"/>
    <property type="match status" value="1"/>
</dbReference>
<dbReference type="SUPFAM" id="SSF52540">
    <property type="entry name" value="P-loop containing nucleoside triphosphate hydrolases"/>
    <property type="match status" value="2"/>
</dbReference>
<organism evidence="8">
    <name type="scientific">uncultured Frankineae bacterium</name>
    <dbReference type="NCBI Taxonomy" id="437475"/>
    <lineage>
        <taxon>Bacteria</taxon>
        <taxon>Bacillati</taxon>
        <taxon>Actinomycetota</taxon>
        <taxon>Actinomycetes</taxon>
        <taxon>Frankiales</taxon>
        <taxon>environmental samples</taxon>
    </lineage>
</organism>
<evidence type="ECO:0000256" key="2">
    <source>
        <dbReference type="ARBA" id="ARBA00022741"/>
    </source>
</evidence>
<dbReference type="Pfam" id="PF17862">
    <property type="entry name" value="AAA_lid_3"/>
    <property type="match status" value="2"/>
</dbReference>
<name>A0A6J4L703_9ACTN</name>
<dbReference type="InterPro" id="IPR027417">
    <property type="entry name" value="P-loop_NTPase"/>
</dbReference>
<dbReference type="Pfam" id="PF00004">
    <property type="entry name" value="AAA"/>
    <property type="match status" value="2"/>
</dbReference>
<sequence>MLALTAVLRGSARYDRHGIVRLPAQALAALGAADGSVLRLHGGRTTAAIAVPEPDAPPGSVLCDDLVLSNLRLRDGDRVEVEVAPRTEAERLTVSGPDGVARALAPAVLRTALLGKVVTAGDQVSLRPSDLAPPADFARLRASLTAWLGAGWTSQVLHVTDTVPAGPVLVTMGTVTGWQGGTTTTGEPTPEPVPSSRAAGGTPARAPALADLPGLETQGAALREWLDLGFHHSDLLARLGATPGMGVLLTGPSGSGKAALVAAVAAEVGARLVELWGPQLAATAPDAAARQVVDTLGRAGRDGPTVVLLGDVEAVAPREGAGPLLPVLLTALRELVQAGRAAVVCTTSHPERVTPELRTPGTLDHELAIPLPDRRQRLRLLEVATRGVPLADDVDLDEVAGRTPGFVAADVLALVREAGLRAASRQRDAASPTVARGDLEDALEVVRATSMEGTTLDLSPLTLDDVGDMAEVKSSLTEAVLWPLDYPETFARLGVAPPRGLLLYGPPGCGKTFLVKAIAGAGKANVLSVKGAELLSKWVGESERAVRELFRRARDSSPAIVFLDEVDALAPVRGQSTDGGTTDRVVAALLTELDGVEDLREVVVLGATNRPDLVDPALLRPGRLERLVFVPPPDAEARAAILRAASTGVPFADDVDLDELGRRTERFSGADCAALVREAAVTAMRESLQATTVTAAHVETALGRVRPSLDPRQVADLAAYAERRAAR</sequence>
<accession>A0A6J4L703</accession>
<gene>
    <name evidence="8" type="ORF">AVDCRST_MAG07-1406</name>
</gene>
<dbReference type="GO" id="GO:0005524">
    <property type="term" value="F:ATP binding"/>
    <property type="evidence" value="ECO:0007669"/>
    <property type="project" value="UniProtKB-KW"/>
</dbReference>
<proteinExistence type="inferred from homology"/>
<evidence type="ECO:0000313" key="8">
    <source>
        <dbReference type="EMBL" id="CAA9324611.1"/>
    </source>
</evidence>
<dbReference type="InterPro" id="IPR003959">
    <property type="entry name" value="ATPase_AAA_core"/>
</dbReference>
<dbReference type="GO" id="GO:0005737">
    <property type="term" value="C:cytoplasm"/>
    <property type="evidence" value="ECO:0007669"/>
    <property type="project" value="UniProtKB-ARBA"/>
</dbReference>
<dbReference type="InterPro" id="IPR003338">
    <property type="entry name" value="CDC4_N-term_subdom"/>
</dbReference>
<dbReference type="InterPro" id="IPR050168">
    <property type="entry name" value="AAA_ATPase_domain"/>
</dbReference>
<feature type="domain" description="AAA+ ATPase" evidence="6">
    <location>
        <begin position="243"/>
        <end position="382"/>
    </location>
</feature>
<keyword evidence="8" id="KW-0132">Cell division</keyword>
<feature type="region of interest" description="Disordered" evidence="5">
    <location>
        <begin position="180"/>
        <end position="204"/>
    </location>
</feature>